<evidence type="ECO:0000313" key="2">
    <source>
        <dbReference type="Proteomes" id="UP000077469"/>
    </source>
</evidence>
<dbReference type="STRING" id="1123384.AJ81_07490"/>
<dbReference type="OrthoDB" id="37812at2"/>
<name>A0A0X1KS55_9THEM</name>
<keyword evidence="2" id="KW-1185">Reference proteome</keyword>
<evidence type="ECO:0000313" key="1">
    <source>
        <dbReference type="EMBL" id="AJC74051.1"/>
    </source>
</evidence>
<reference evidence="1 2" key="1">
    <citation type="submission" date="2014-01" db="EMBL/GenBank/DDBJ databases">
        <title>Genome sequencing of Thermotog hypogea.</title>
        <authorList>
            <person name="Zhang X."/>
            <person name="Alvare G."/>
            <person name="Fristensky B."/>
            <person name="Chen L."/>
            <person name="Suen T."/>
            <person name="Chen Q."/>
            <person name="Ma K."/>
        </authorList>
    </citation>
    <scope>NUCLEOTIDE SEQUENCE [LARGE SCALE GENOMIC DNA]</scope>
    <source>
        <strain evidence="1 2">DSM 11164</strain>
    </source>
</reference>
<dbReference type="PaxDb" id="1123384-AJ81_07490"/>
<proteinExistence type="predicted"/>
<accession>A0A0X1KS55</accession>
<dbReference type="EMBL" id="CP007141">
    <property type="protein sequence ID" value="AJC74051.1"/>
    <property type="molecule type" value="Genomic_DNA"/>
</dbReference>
<dbReference type="KEGG" id="phy:AJ81_07490"/>
<dbReference type="PATRIC" id="fig|1123384.7.peg.1502"/>
<protein>
    <submittedName>
        <fullName evidence="1">Uncharacterized protein</fullName>
    </submittedName>
</protein>
<sequence>MRIDGVSNNRIALNFISAPKQPQEVALVSKEDFLKLLSFAFYQQNGLNVKLVRIAVENYTKARMDLLA</sequence>
<gene>
    <name evidence="1" type="ORF">AJ81_07490</name>
</gene>
<organism evidence="1 2">
    <name type="scientific">Pseudothermotoga hypogea DSM 11164 = NBRC 106472</name>
    <dbReference type="NCBI Taxonomy" id="1123384"/>
    <lineage>
        <taxon>Bacteria</taxon>
        <taxon>Thermotogati</taxon>
        <taxon>Thermotogota</taxon>
        <taxon>Thermotogae</taxon>
        <taxon>Thermotogales</taxon>
        <taxon>Thermotogaceae</taxon>
        <taxon>Pseudothermotoga</taxon>
    </lineage>
</organism>
<dbReference type="Proteomes" id="UP000077469">
    <property type="component" value="Chromosome"/>
</dbReference>
<dbReference type="AlphaFoldDB" id="A0A0X1KS55"/>
<dbReference type="RefSeq" id="WP_031504251.1">
    <property type="nucleotide sequence ID" value="NC_022795.1"/>
</dbReference>